<evidence type="ECO:0000313" key="2">
    <source>
        <dbReference type="Proteomes" id="UP001529380"/>
    </source>
</evidence>
<name>A0ABT7UT23_9FIRM</name>
<reference evidence="1 2" key="1">
    <citation type="submission" date="2023-06" db="EMBL/GenBank/DDBJ databases">
        <title>Identification and characterization of horizontal gene transfer across gut microbiota members of farm animals based on homology search.</title>
        <authorList>
            <person name="Schwarzerova J."/>
            <person name="Nykrynova M."/>
            <person name="Jureckova K."/>
            <person name="Cejkova D."/>
            <person name="Rychlik I."/>
        </authorList>
    </citation>
    <scope>NUCLEOTIDE SEQUENCE [LARGE SCALE GENOMIC DNA]</scope>
    <source>
        <strain evidence="1 2">ET340</strain>
    </source>
</reference>
<dbReference type="Proteomes" id="UP001529380">
    <property type="component" value="Unassembled WGS sequence"/>
</dbReference>
<protein>
    <submittedName>
        <fullName evidence="1">Uncharacterized protein</fullName>
    </submittedName>
</protein>
<gene>
    <name evidence="1" type="ORF">QUW08_12205</name>
</gene>
<proteinExistence type="predicted"/>
<accession>A0ABT7UT23</accession>
<comment type="caution">
    <text evidence="1">The sequence shown here is derived from an EMBL/GenBank/DDBJ whole genome shotgun (WGS) entry which is preliminary data.</text>
</comment>
<evidence type="ECO:0000313" key="1">
    <source>
        <dbReference type="EMBL" id="MDM8202046.1"/>
    </source>
</evidence>
<dbReference type="EMBL" id="JAUDCL010000025">
    <property type="protein sequence ID" value="MDM8202046.1"/>
    <property type="molecule type" value="Genomic_DNA"/>
</dbReference>
<dbReference type="RefSeq" id="WP_289600444.1">
    <property type="nucleotide sequence ID" value="NZ_JAUDCL010000025.1"/>
</dbReference>
<keyword evidence="2" id="KW-1185">Reference proteome</keyword>
<sequence length="216" mass="24133">MQDERNRKQIIRKDARECFVESLSDAFSIGKAHFAFATYDVSRPAGQRQTNNIQIYIGMDEILEICRKLESGELRYLLQSKKKANDKTSLFQWLGGTSAEKLQSYGRPRPDGKSLSRTAQLLPGTKADFLLVADSGPGETNAKGLIVPRFGNKPENHVAISMSFETFSELMLMTRAHFNAWLSAYYASRVSSPNSNTDSLATSAVDSTEMEQKAMF</sequence>
<organism evidence="1 2">
    <name type="scientific">Allofournierella massiliensis</name>
    <dbReference type="NCBI Taxonomy" id="1650663"/>
    <lineage>
        <taxon>Bacteria</taxon>
        <taxon>Bacillati</taxon>
        <taxon>Bacillota</taxon>
        <taxon>Clostridia</taxon>
        <taxon>Eubacteriales</taxon>
        <taxon>Oscillospiraceae</taxon>
        <taxon>Allofournierella</taxon>
    </lineage>
</organism>